<keyword evidence="4" id="KW-0812">Transmembrane</keyword>
<dbReference type="Gene3D" id="1.10.287.950">
    <property type="entry name" value="Methyl-accepting chemotaxis protein"/>
    <property type="match status" value="1"/>
</dbReference>
<accession>A0A840QR97</accession>
<dbReference type="Proteomes" id="UP000551878">
    <property type="component" value="Unassembled WGS sequence"/>
</dbReference>
<dbReference type="PROSITE" id="PS50111">
    <property type="entry name" value="CHEMOTAXIS_TRANSDUC_2"/>
    <property type="match status" value="1"/>
</dbReference>
<keyword evidence="1 2" id="KW-0807">Transducer</keyword>
<gene>
    <name evidence="6" type="ORF">HNQ41_002007</name>
</gene>
<feature type="coiled-coil region" evidence="3">
    <location>
        <begin position="452"/>
        <end position="486"/>
    </location>
</feature>
<dbReference type="AlphaFoldDB" id="A0A840QR97"/>
<dbReference type="GO" id="GO:0016020">
    <property type="term" value="C:membrane"/>
    <property type="evidence" value="ECO:0007669"/>
    <property type="project" value="InterPro"/>
</dbReference>
<evidence type="ECO:0000256" key="4">
    <source>
        <dbReference type="SAM" id="Phobius"/>
    </source>
</evidence>
<organism evidence="6 7">
    <name type="scientific">Texcoconibacillus texcoconensis</name>
    <dbReference type="NCBI Taxonomy" id="1095777"/>
    <lineage>
        <taxon>Bacteria</taxon>
        <taxon>Bacillati</taxon>
        <taxon>Bacillota</taxon>
        <taxon>Bacilli</taxon>
        <taxon>Bacillales</taxon>
        <taxon>Bacillaceae</taxon>
        <taxon>Texcoconibacillus</taxon>
    </lineage>
</organism>
<keyword evidence="7" id="KW-1185">Reference proteome</keyword>
<evidence type="ECO:0000313" key="7">
    <source>
        <dbReference type="Proteomes" id="UP000551878"/>
    </source>
</evidence>
<reference evidence="6 7" key="1">
    <citation type="submission" date="2020-08" db="EMBL/GenBank/DDBJ databases">
        <title>Genomic Encyclopedia of Type Strains, Phase IV (KMG-IV): sequencing the most valuable type-strain genomes for metagenomic binning, comparative biology and taxonomic classification.</title>
        <authorList>
            <person name="Goeker M."/>
        </authorList>
    </citation>
    <scope>NUCLEOTIDE SEQUENCE [LARGE SCALE GENOMIC DNA]</scope>
    <source>
        <strain evidence="6 7">DSM 24696</strain>
    </source>
</reference>
<dbReference type="GO" id="GO:0007165">
    <property type="term" value="P:signal transduction"/>
    <property type="evidence" value="ECO:0007669"/>
    <property type="project" value="UniProtKB-KW"/>
</dbReference>
<dbReference type="SMART" id="SM00283">
    <property type="entry name" value="MA"/>
    <property type="match status" value="1"/>
</dbReference>
<keyword evidence="4" id="KW-0472">Membrane</keyword>
<evidence type="ECO:0000256" key="2">
    <source>
        <dbReference type="PROSITE-ProRule" id="PRU00284"/>
    </source>
</evidence>
<evidence type="ECO:0000256" key="1">
    <source>
        <dbReference type="ARBA" id="ARBA00023224"/>
    </source>
</evidence>
<feature type="transmembrane region" description="Helical" evidence="4">
    <location>
        <begin position="45"/>
        <end position="63"/>
    </location>
</feature>
<feature type="transmembrane region" description="Helical" evidence="4">
    <location>
        <begin position="75"/>
        <end position="107"/>
    </location>
</feature>
<dbReference type="InterPro" id="IPR004089">
    <property type="entry name" value="MCPsignal_dom"/>
</dbReference>
<evidence type="ECO:0000256" key="3">
    <source>
        <dbReference type="SAM" id="Coils"/>
    </source>
</evidence>
<keyword evidence="4" id="KW-1133">Transmembrane helix</keyword>
<dbReference type="PANTHER" id="PTHR32089:SF112">
    <property type="entry name" value="LYSOZYME-LIKE PROTEIN-RELATED"/>
    <property type="match status" value="1"/>
</dbReference>
<sequence length="492" mass="54382">MDTGGSIDELRMSDVKKKNLLAVLVFSISLASAGVLAIFQQNIEVAFLYGIELFLLFAIYAGLKYWLKKETFFPYALVILVYIFTISSIFFLGGGLSTVVIFFFLLFLSTVHLYKIVFLSGFVAGGLGLYLNAFYSSVDTAVLQEIFPFVMLAYVLTGTVAWVLIYLNQKQMETIEQLLHRSEADGARKEEEKQSLETNVAAMKEQFDNVNERVQTNIDAQGEISEAISEVAAGTSAQTEKVTNISQSAHDTLNVMETMVKDIQSLNTEFQEASANVTSGSDDARSLNGDMTKFQLQITKLSESFSALTSNIDEMRNFSEDIINISEQTNLLALNASIEAARAGEAGKGFSVVADEIRKLADMTNQTAAKMTDNLQVVKETNDSALDHMQNSRTMVDETLNQAERVSSAFEQLRSYMDELNGRLRSFEESGETSKDNAAQAEKALGDLAAIIEQSSASIEEMNASVENLNEQNESIRKEMKDIEDRAQALVL</sequence>
<feature type="domain" description="Methyl-accepting transducer" evidence="5">
    <location>
        <begin position="213"/>
        <end position="470"/>
    </location>
</feature>
<dbReference type="PANTHER" id="PTHR32089">
    <property type="entry name" value="METHYL-ACCEPTING CHEMOTAXIS PROTEIN MCPB"/>
    <property type="match status" value="1"/>
</dbReference>
<dbReference type="SUPFAM" id="SSF58104">
    <property type="entry name" value="Methyl-accepting chemotaxis protein (MCP) signaling domain"/>
    <property type="match status" value="1"/>
</dbReference>
<feature type="coiled-coil region" evidence="3">
    <location>
        <begin position="179"/>
        <end position="213"/>
    </location>
</feature>
<dbReference type="RefSeq" id="WP_184664256.1">
    <property type="nucleotide sequence ID" value="NZ_JACHHB010000008.1"/>
</dbReference>
<protein>
    <submittedName>
        <fullName evidence="6">Methyl-accepting chemotaxis protein</fullName>
    </submittedName>
</protein>
<name>A0A840QR97_9BACI</name>
<feature type="transmembrane region" description="Helical" evidence="4">
    <location>
        <begin position="113"/>
        <end position="134"/>
    </location>
</feature>
<proteinExistence type="predicted"/>
<evidence type="ECO:0000259" key="5">
    <source>
        <dbReference type="PROSITE" id="PS50111"/>
    </source>
</evidence>
<feature type="transmembrane region" description="Helical" evidence="4">
    <location>
        <begin position="146"/>
        <end position="167"/>
    </location>
</feature>
<keyword evidence="3" id="KW-0175">Coiled coil</keyword>
<dbReference type="EMBL" id="JACHHB010000008">
    <property type="protein sequence ID" value="MBB5173817.1"/>
    <property type="molecule type" value="Genomic_DNA"/>
</dbReference>
<evidence type="ECO:0000313" key="6">
    <source>
        <dbReference type="EMBL" id="MBB5173817.1"/>
    </source>
</evidence>
<dbReference type="Pfam" id="PF00015">
    <property type="entry name" value="MCPsignal"/>
    <property type="match status" value="1"/>
</dbReference>
<feature type="transmembrane region" description="Helical" evidence="4">
    <location>
        <begin position="20"/>
        <end position="39"/>
    </location>
</feature>
<comment type="caution">
    <text evidence="6">The sequence shown here is derived from an EMBL/GenBank/DDBJ whole genome shotgun (WGS) entry which is preliminary data.</text>
</comment>